<dbReference type="InterPro" id="IPR035959">
    <property type="entry name" value="RutC-like_sf"/>
</dbReference>
<organism evidence="2 3">
    <name type="scientific">Edaphobacter modestus</name>
    <dbReference type="NCBI Taxonomy" id="388466"/>
    <lineage>
        <taxon>Bacteria</taxon>
        <taxon>Pseudomonadati</taxon>
        <taxon>Acidobacteriota</taxon>
        <taxon>Terriglobia</taxon>
        <taxon>Terriglobales</taxon>
        <taxon>Acidobacteriaceae</taxon>
        <taxon>Edaphobacter</taxon>
    </lineage>
</organism>
<dbReference type="PROSITE" id="PS51318">
    <property type="entry name" value="TAT"/>
    <property type="match status" value="1"/>
</dbReference>
<dbReference type="GO" id="GO:0005829">
    <property type="term" value="C:cytosol"/>
    <property type="evidence" value="ECO:0007669"/>
    <property type="project" value="TreeGrafter"/>
</dbReference>
<dbReference type="InterPro" id="IPR006311">
    <property type="entry name" value="TAT_signal"/>
</dbReference>
<evidence type="ECO:0000256" key="1">
    <source>
        <dbReference type="ARBA" id="ARBA00010552"/>
    </source>
</evidence>
<gene>
    <name evidence="2" type="ORF">BDD14_2937</name>
</gene>
<dbReference type="Pfam" id="PF01042">
    <property type="entry name" value="Ribonuc_L-PSP"/>
    <property type="match status" value="1"/>
</dbReference>
<name>A0A4Q7YWF8_9BACT</name>
<dbReference type="GO" id="GO:0019239">
    <property type="term" value="F:deaminase activity"/>
    <property type="evidence" value="ECO:0007669"/>
    <property type="project" value="TreeGrafter"/>
</dbReference>
<comment type="caution">
    <text evidence="2">The sequence shown here is derived from an EMBL/GenBank/DDBJ whole genome shotgun (WGS) entry which is preliminary data.</text>
</comment>
<comment type="similarity">
    <text evidence="1">Belongs to the RutC family.</text>
</comment>
<proteinExistence type="inferred from homology"/>
<dbReference type="AlphaFoldDB" id="A0A4Q7YWF8"/>
<accession>A0A4Q7YWF8</accession>
<dbReference type="SUPFAM" id="SSF55298">
    <property type="entry name" value="YjgF-like"/>
    <property type="match status" value="1"/>
</dbReference>
<dbReference type="EMBL" id="SHKW01000001">
    <property type="protein sequence ID" value="RZU41415.1"/>
    <property type="molecule type" value="Genomic_DNA"/>
</dbReference>
<keyword evidence="3" id="KW-1185">Reference proteome</keyword>
<evidence type="ECO:0000313" key="3">
    <source>
        <dbReference type="Proteomes" id="UP000292958"/>
    </source>
</evidence>
<dbReference type="InterPro" id="IPR006175">
    <property type="entry name" value="YjgF/YER057c/UK114"/>
</dbReference>
<dbReference type="RefSeq" id="WP_130419341.1">
    <property type="nucleotide sequence ID" value="NZ_SHKW01000001.1"/>
</dbReference>
<protein>
    <submittedName>
        <fullName evidence="2">Enamine deaminase RidA (YjgF/YER057c/UK114 family)</fullName>
    </submittedName>
</protein>
<dbReference type="OrthoDB" id="8684161at2"/>
<dbReference type="Gene3D" id="3.30.1330.40">
    <property type="entry name" value="RutC-like"/>
    <property type="match status" value="1"/>
</dbReference>
<evidence type="ECO:0000313" key="2">
    <source>
        <dbReference type="EMBL" id="RZU41415.1"/>
    </source>
</evidence>
<dbReference type="Proteomes" id="UP000292958">
    <property type="component" value="Unassembled WGS sequence"/>
</dbReference>
<dbReference type="PANTHER" id="PTHR11803:SF58">
    <property type="entry name" value="PROTEIN HMF1-RELATED"/>
    <property type="match status" value="1"/>
</dbReference>
<sequence>MEKQTRRGILKNVTKAAIGGAVLAQGASAQTGSMTKKDATGKSSPAFPFTTVVSFGNLLFVSGIGCRVAGTIEEETNWVLDEMEKNLKAAGSSLEKVLKVNIFLEDIKDFDRMNAVYRARKWGSVFPARNTVQPAALPAGDHGLAIDCIAYV</sequence>
<dbReference type="PANTHER" id="PTHR11803">
    <property type="entry name" value="2-IMINOBUTANOATE/2-IMINOPROPANOATE DEAMINASE RIDA"/>
    <property type="match status" value="1"/>
</dbReference>
<dbReference type="CDD" id="cd00448">
    <property type="entry name" value="YjgF_YER057c_UK114_family"/>
    <property type="match status" value="1"/>
</dbReference>
<reference evidence="2 3" key="1">
    <citation type="submission" date="2019-02" db="EMBL/GenBank/DDBJ databases">
        <title>Genomic Encyclopedia of Archaeal and Bacterial Type Strains, Phase II (KMG-II): from individual species to whole genera.</title>
        <authorList>
            <person name="Goeker M."/>
        </authorList>
    </citation>
    <scope>NUCLEOTIDE SEQUENCE [LARGE SCALE GENOMIC DNA]</scope>
    <source>
        <strain evidence="2 3">DSM 18101</strain>
    </source>
</reference>